<evidence type="ECO:0000259" key="1">
    <source>
        <dbReference type="PROSITE" id="PS51186"/>
    </source>
</evidence>
<dbReference type="Gene3D" id="3.40.630.30">
    <property type="match status" value="1"/>
</dbReference>
<organism evidence="2 3">
    <name type="scientific">Amycolatopsis samaneae</name>
    <dbReference type="NCBI Taxonomy" id="664691"/>
    <lineage>
        <taxon>Bacteria</taxon>
        <taxon>Bacillati</taxon>
        <taxon>Actinomycetota</taxon>
        <taxon>Actinomycetes</taxon>
        <taxon>Pseudonocardiales</taxon>
        <taxon>Pseudonocardiaceae</taxon>
        <taxon>Amycolatopsis</taxon>
    </lineage>
</organism>
<dbReference type="PANTHER" id="PTHR43441:SF6">
    <property type="entry name" value="N-ACETYLTRANSFERASE DOMAIN-CONTAINING PROTEIN"/>
    <property type="match status" value="1"/>
</dbReference>
<proteinExistence type="predicted"/>
<dbReference type="PROSITE" id="PS51186">
    <property type="entry name" value="GNAT"/>
    <property type="match status" value="1"/>
</dbReference>
<gene>
    <name evidence="2" type="ORF">ACFSYJ_07840</name>
</gene>
<feature type="domain" description="N-acetyltransferase" evidence="1">
    <location>
        <begin position="12"/>
        <end position="166"/>
    </location>
</feature>
<dbReference type="EMBL" id="JBHUKU010000004">
    <property type="protein sequence ID" value="MFD2458505.1"/>
    <property type="molecule type" value="Genomic_DNA"/>
</dbReference>
<dbReference type="InterPro" id="IPR051908">
    <property type="entry name" value="Ribosomal_N-acetyltransferase"/>
</dbReference>
<protein>
    <submittedName>
        <fullName evidence="2">GNAT family protein</fullName>
    </submittedName>
</protein>
<dbReference type="PANTHER" id="PTHR43441">
    <property type="entry name" value="RIBOSOMAL-PROTEIN-SERINE ACETYLTRANSFERASE"/>
    <property type="match status" value="1"/>
</dbReference>
<dbReference type="InterPro" id="IPR016181">
    <property type="entry name" value="Acyl_CoA_acyltransferase"/>
</dbReference>
<reference evidence="3" key="1">
    <citation type="journal article" date="2019" name="Int. J. Syst. Evol. Microbiol.">
        <title>The Global Catalogue of Microorganisms (GCM) 10K type strain sequencing project: providing services to taxonomists for standard genome sequencing and annotation.</title>
        <authorList>
            <consortium name="The Broad Institute Genomics Platform"/>
            <consortium name="The Broad Institute Genome Sequencing Center for Infectious Disease"/>
            <person name="Wu L."/>
            <person name="Ma J."/>
        </authorList>
    </citation>
    <scope>NUCLEOTIDE SEQUENCE [LARGE SCALE GENOMIC DNA]</scope>
    <source>
        <strain evidence="3">CGMCC 4.7643</strain>
    </source>
</reference>
<dbReference type="RefSeq" id="WP_345387905.1">
    <property type="nucleotide sequence ID" value="NZ_BAABHG010000002.1"/>
</dbReference>
<evidence type="ECO:0000313" key="3">
    <source>
        <dbReference type="Proteomes" id="UP001597419"/>
    </source>
</evidence>
<evidence type="ECO:0000313" key="2">
    <source>
        <dbReference type="EMBL" id="MFD2458505.1"/>
    </source>
</evidence>
<accession>A0ABW5GF35</accession>
<dbReference type="Pfam" id="PF13302">
    <property type="entry name" value="Acetyltransf_3"/>
    <property type="match status" value="1"/>
</dbReference>
<dbReference type="Proteomes" id="UP001597419">
    <property type="component" value="Unassembled WGS sequence"/>
</dbReference>
<dbReference type="SUPFAM" id="SSF55729">
    <property type="entry name" value="Acyl-CoA N-acyltransferases (Nat)"/>
    <property type="match status" value="1"/>
</dbReference>
<comment type="caution">
    <text evidence="2">The sequence shown here is derived from an EMBL/GenBank/DDBJ whole genome shotgun (WGS) entry which is preliminary data.</text>
</comment>
<sequence>MDEADGDAADRVALRPVTEEDLGLLEALTNDPEATGEFQWYGWHDPGYLRRRWRETGMLDPDGGMLIATLGARPLGLVSWYRSRTSPISYCWKIGLVLAPEARGHGYGVEAQRLLVRYLFAHTQLNRVEATTEVGNRAEQRALEKAGFTREGVLRGYGFRAGKWHDNVVYSVVRDELADDGADQPRVRR</sequence>
<dbReference type="InterPro" id="IPR000182">
    <property type="entry name" value="GNAT_dom"/>
</dbReference>
<keyword evidence="3" id="KW-1185">Reference proteome</keyword>
<name>A0ABW5GF35_9PSEU</name>